<feature type="signal peptide" evidence="1">
    <location>
        <begin position="1"/>
        <end position="21"/>
    </location>
</feature>
<evidence type="ECO:0000256" key="1">
    <source>
        <dbReference type="SAM" id="SignalP"/>
    </source>
</evidence>
<protein>
    <submittedName>
        <fullName evidence="2">Uncharacterized protein</fullName>
    </submittedName>
</protein>
<dbReference type="AlphaFoldDB" id="A0A974HE35"/>
<feature type="chain" id="PRO_5037767079" evidence="1">
    <location>
        <begin position="22"/>
        <end position="92"/>
    </location>
</feature>
<sequence>MKDSQLVFVTMISLVIACVMAQSSREGEWKSLENPYNRDLFFKFLKSYIIGRGSHLMNPGTMDKAVNDLRSNTDSKYGNLQRILDNNEIANT</sequence>
<evidence type="ECO:0000313" key="3">
    <source>
        <dbReference type="Proteomes" id="UP000694892"/>
    </source>
</evidence>
<dbReference type="PROSITE" id="PS51257">
    <property type="entry name" value="PROKAR_LIPOPROTEIN"/>
    <property type="match status" value="1"/>
</dbReference>
<dbReference type="EMBL" id="CM004477">
    <property type="protein sequence ID" value="OCT74131.1"/>
    <property type="molecule type" value="Genomic_DNA"/>
</dbReference>
<dbReference type="Pfam" id="PF15846">
    <property type="entry name" value="DUF4720"/>
    <property type="match status" value="1"/>
</dbReference>
<organism evidence="2 3">
    <name type="scientific">Xenopus laevis</name>
    <name type="common">African clawed frog</name>
    <dbReference type="NCBI Taxonomy" id="8355"/>
    <lineage>
        <taxon>Eukaryota</taxon>
        <taxon>Metazoa</taxon>
        <taxon>Chordata</taxon>
        <taxon>Craniata</taxon>
        <taxon>Vertebrata</taxon>
        <taxon>Euteleostomi</taxon>
        <taxon>Amphibia</taxon>
        <taxon>Batrachia</taxon>
        <taxon>Anura</taxon>
        <taxon>Pipoidea</taxon>
        <taxon>Pipidae</taxon>
        <taxon>Xenopodinae</taxon>
        <taxon>Xenopus</taxon>
        <taxon>Xenopus</taxon>
    </lineage>
</organism>
<dbReference type="Proteomes" id="UP000694892">
    <property type="component" value="Chromosome 6S"/>
</dbReference>
<evidence type="ECO:0000313" key="2">
    <source>
        <dbReference type="EMBL" id="OCT74131.1"/>
    </source>
</evidence>
<accession>A0A974HE35</accession>
<proteinExistence type="predicted"/>
<dbReference type="InterPro" id="IPR031699">
    <property type="entry name" value="DUF4720"/>
</dbReference>
<reference evidence="3" key="1">
    <citation type="journal article" date="2016" name="Nature">
        <title>Genome evolution in the allotetraploid frog Xenopus laevis.</title>
        <authorList>
            <person name="Session A.M."/>
            <person name="Uno Y."/>
            <person name="Kwon T."/>
            <person name="Chapman J.A."/>
            <person name="Toyoda A."/>
            <person name="Takahashi S."/>
            <person name="Fukui A."/>
            <person name="Hikosaka A."/>
            <person name="Suzuki A."/>
            <person name="Kondo M."/>
            <person name="van Heeringen S.J."/>
            <person name="Quigley I."/>
            <person name="Heinz S."/>
            <person name="Ogino H."/>
            <person name="Ochi H."/>
            <person name="Hellsten U."/>
            <person name="Lyons J.B."/>
            <person name="Simakov O."/>
            <person name="Putnam N."/>
            <person name="Stites J."/>
            <person name="Kuroki Y."/>
            <person name="Tanaka T."/>
            <person name="Michiue T."/>
            <person name="Watanabe M."/>
            <person name="Bogdanovic O."/>
            <person name="Lister R."/>
            <person name="Georgiou G."/>
            <person name="Paranjpe S.S."/>
            <person name="van Kruijsbergen I."/>
            <person name="Shu S."/>
            <person name="Carlson J."/>
            <person name="Kinoshita T."/>
            <person name="Ohta Y."/>
            <person name="Mawaribuchi S."/>
            <person name="Jenkins J."/>
            <person name="Grimwood J."/>
            <person name="Schmutz J."/>
            <person name="Mitros T."/>
            <person name="Mozaffari S.V."/>
            <person name="Suzuki Y."/>
            <person name="Haramoto Y."/>
            <person name="Yamamoto T.S."/>
            <person name="Takagi C."/>
            <person name="Heald R."/>
            <person name="Miller K."/>
            <person name="Haudenschild C."/>
            <person name="Kitzman J."/>
            <person name="Nakayama T."/>
            <person name="Izutsu Y."/>
            <person name="Robert J."/>
            <person name="Fortriede J."/>
            <person name="Burns K."/>
            <person name="Lotay V."/>
            <person name="Karimi K."/>
            <person name="Yasuoka Y."/>
            <person name="Dichmann D.S."/>
            <person name="Flajnik M.F."/>
            <person name="Houston D.W."/>
            <person name="Shendure J."/>
            <person name="DuPasquier L."/>
            <person name="Vize P.D."/>
            <person name="Zorn A.M."/>
            <person name="Ito M."/>
            <person name="Marcotte E.M."/>
            <person name="Wallingford J.B."/>
            <person name="Ito Y."/>
            <person name="Asashima M."/>
            <person name="Ueno N."/>
            <person name="Matsuda Y."/>
            <person name="Veenstra G.J."/>
            <person name="Fujiyama A."/>
            <person name="Harland R.M."/>
            <person name="Taira M."/>
            <person name="Rokhsar D.S."/>
        </authorList>
    </citation>
    <scope>NUCLEOTIDE SEQUENCE [LARGE SCALE GENOMIC DNA]</scope>
    <source>
        <strain evidence="3">J</strain>
    </source>
</reference>
<name>A0A974HE35_XENLA</name>
<keyword evidence="1" id="KW-0732">Signal</keyword>
<gene>
    <name evidence="2" type="ORF">XELAEV_18033097mg</name>
</gene>